<dbReference type="InterPro" id="IPR018077">
    <property type="entry name" value="Glyco_hydro_fam25_subgr"/>
</dbReference>
<keyword evidence="6" id="KW-1185">Reference proteome</keyword>
<dbReference type="Gene3D" id="3.20.20.80">
    <property type="entry name" value="Glycosidases"/>
    <property type="match status" value="1"/>
</dbReference>
<dbReference type="InterPro" id="IPR017853">
    <property type="entry name" value="GH"/>
</dbReference>
<feature type="domain" description="SH3b" evidence="4">
    <location>
        <begin position="209"/>
        <end position="276"/>
    </location>
</feature>
<keyword evidence="3" id="KW-0326">Glycosidase</keyword>
<gene>
    <name evidence="5" type="ORF">GCM10008916_08320</name>
</gene>
<evidence type="ECO:0000313" key="6">
    <source>
        <dbReference type="Proteomes" id="UP001501764"/>
    </source>
</evidence>
<dbReference type="Proteomes" id="UP001501764">
    <property type="component" value="Unassembled WGS sequence"/>
</dbReference>
<evidence type="ECO:0000256" key="1">
    <source>
        <dbReference type="ARBA" id="ARBA00010646"/>
    </source>
</evidence>
<dbReference type="SMART" id="SM00287">
    <property type="entry name" value="SH3b"/>
    <property type="match status" value="1"/>
</dbReference>
<dbReference type="PANTHER" id="PTHR34135:SF2">
    <property type="entry name" value="LYSOZYME"/>
    <property type="match status" value="1"/>
</dbReference>
<evidence type="ECO:0000259" key="4">
    <source>
        <dbReference type="PROSITE" id="PS51781"/>
    </source>
</evidence>
<dbReference type="InterPro" id="IPR002053">
    <property type="entry name" value="Glyco_hydro_25"/>
</dbReference>
<evidence type="ECO:0000313" key="5">
    <source>
        <dbReference type="EMBL" id="GAA0856890.1"/>
    </source>
</evidence>
<dbReference type="SMART" id="SM00641">
    <property type="entry name" value="Glyco_25"/>
    <property type="match status" value="1"/>
</dbReference>
<dbReference type="PROSITE" id="PS51781">
    <property type="entry name" value="SH3B"/>
    <property type="match status" value="1"/>
</dbReference>
<dbReference type="Pfam" id="PF01183">
    <property type="entry name" value="Glyco_hydro_25"/>
    <property type="match status" value="1"/>
</dbReference>
<evidence type="ECO:0000256" key="3">
    <source>
        <dbReference type="ARBA" id="ARBA00023295"/>
    </source>
</evidence>
<proteinExistence type="inferred from homology"/>
<comment type="caution">
    <text evidence="5">The sequence shown here is derived from an EMBL/GenBank/DDBJ whole genome shotgun (WGS) entry which is preliminary data.</text>
</comment>
<protein>
    <recommendedName>
        <fullName evidence="4">SH3b domain-containing protein</fullName>
    </recommendedName>
</protein>
<dbReference type="SUPFAM" id="SSF51445">
    <property type="entry name" value="(Trans)glycosidases"/>
    <property type="match status" value="1"/>
</dbReference>
<dbReference type="RefSeq" id="WP_346025847.1">
    <property type="nucleotide sequence ID" value="NZ_BAAACO010000001.1"/>
</dbReference>
<organism evidence="5 6">
    <name type="scientific">Clostridium nitritogenes</name>
    <dbReference type="NCBI Taxonomy" id="83340"/>
    <lineage>
        <taxon>Bacteria</taxon>
        <taxon>Bacillati</taxon>
        <taxon>Bacillota</taxon>
        <taxon>Clostridia</taxon>
        <taxon>Eubacteriales</taxon>
        <taxon>Clostridiaceae</taxon>
        <taxon>Clostridium</taxon>
    </lineage>
</organism>
<sequence length="282" mass="32234">MLKGIDISVHNGEINWREIKNSDVKVVIIKATEGVDFVDKMLENHYKGANSIGLSVGFYHFMSEKTSPLQQARDFWNAIKDKKFNVLPCLDIEVNEYKRSRTQISDRCIEFLEEFKRISGYDCMIYTGGFFGRDLLDDRVKKYPGWIAHYGVNKPMQTGFKVVGHQYTEDGKTTGVKGDVDLNNFYDGIFINCNTPVKKPSKPKLVSQNGECTVIVDKLNIREKPSTSSKVVGSYSKGESVIYDYYVDNEGYRWISWIGASGKRRYMAVRVLSTNKRYGNCI</sequence>
<evidence type="ECO:0000256" key="2">
    <source>
        <dbReference type="ARBA" id="ARBA00022801"/>
    </source>
</evidence>
<dbReference type="InterPro" id="IPR003646">
    <property type="entry name" value="SH3-like_bac-type"/>
</dbReference>
<keyword evidence="2" id="KW-0378">Hydrolase</keyword>
<accession>A0ABP3WY19</accession>
<reference evidence="6" key="1">
    <citation type="journal article" date="2019" name="Int. J. Syst. Evol. Microbiol.">
        <title>The Global Catalogue of Microorganisms (GCM) 10K type strain sequencing project: providing services to taxonomists for standard genome sequencing and annotation.</title>
        <authorList>
            <consortium name="The Broad Institute Genomics Platform"/>
            <consortium name="The Broad Institute Genome Sequencing Center for Infectious Disease"/>
            <person name="Wu L."/>
            <person name="Ma J."/>
        </authorList>
    </citation>
    <scope>NUCLEOTIDE SEQUENCE [LARGE SCALE GENOMIC DNA]</scope>
    <source>
        <strain evidence="6">JCM 6485</strain>
    </source>
</reference>
<dbReference type="EMBL" id="BAAACO010000001">
    <property type="protein sequence ID" value="GAA0856890.1"/>
    <property type="molecule type" value="Genomic_DNA"/>
</dbReference>
<dbReference type="CDD" id="cd06525">
    <property type="entry name" value="GH25_Lyc-like"/>
    <property type="match status" value="1"/>
</dbReference>
<name>A0ABP3WY19_9CLOT</name>
<dbReference type="PROSITE" id="PS51904">
    <property type="entry name" value="GLYCOSYL_HYDROL_F25_2"/>
    <property type="match status" value="1"/>
</dbReference>
<comment type="similarity">
    <text evidence="1">Belongs to the glycosyl hydrolase 25 family.</text>
</comment>
<dbReference type="Pfam" id="PF08460">
    <property type="entry name" value="SH3_5"/>
    <property type="match status" value="1"/>
</dbReference>
<dbReference type="Gene3D" id="2.30.30.40">
    <property type="entry name" value="SH3 Domains"/>
    <property type="match status" value="1"/>
</dbReference>
<dbReference type="PANTHER" id="PTHR34135">
    <property type="entry name" value="LYSOZYME"/>
    <property type="match status" value="1"/>
</dbReference>